<proteinExistence type="predicted"/>
<dbReference type="EMBL" id="LLXL01000527">
    <property type="protein sequence ID" value="PKK71369.1"/>
    <property type="molecule type" value="Genomic_DNA"/>
</dbReference>
<dbReference type="AlphaFoldDB" id="A0A2N1NBY5"/>
<protein>
    <submittedName>
        <fullName evidence="2">Uncharacterized protein</fullName>
    </submittedName>
</protein>
<evidence type="ECO:0000313" key="3">
    <source>
        <dbReference type="Proteomes" id="UP000233469"/>
    </source>
</evidence>
<reference evidence="2 3" key="1">
    <citation type="submission" date="2016-04" db="EMBL/GenBank/DDBJ databases">
        <title>Genome analyses suggest a sexual origin of heterokaryosis in a supposedly ancient asexual fungus.</title>
        <authorList>
            <person name="Ropars J."/>
            <person name="Sedzielewska K."/>
            <person name="Noel J."/>
            <person name="Charron P."/>
            <person name="Farinelli L."/>
            <person name="Marton T."/>
            <person name="Kruger M."/>
            <person name="Pelin A."/>
            <person name="Brachmann A."/>
            <person name="Corradi N."/>
        </authorList>
    </citation>
    <scope>NUCLEOTIDE SEQUENCE [LARGE SCALE GENOMIC DNA]</scope>
    <source>
        <strain evidence="2 3">C2</strain>
    </source>
</reference>
<name>A0A2N1NBY5_9GLOM</name>
<sequence>LVSEKAQYITVGNNQQMISMCVIILRNLLSLLPYAYFLYFLYMSNAQIL</sequence>
<comment type="caution">
    <text evidence="2">The sequence shown here is derived from an EMBL/GenBank/DDBJ whole genome shotgun (WGS) entry which is preliminary data.</text>
</comment>
<feature type="non-terminal residue" evidence="2">
    <location>
        <position position="1"/>
    </location>
</feature>
<reference evidence="2 3" key="2">
    <citation type="submission" date="2017-10" db="EMBL/GenBank/DDBJ databases">
        <title>Extensive intraspecific genome diversity in a model arbuscular mycorrhizal fungus.</title>
        <authorList>
            <person name="Chen E.C.H."/>
            <person name="Morin E."/>
            <person name="Baudet D."/>
            <person name="Noel J."/>
            <person name="Ndikumana S."/>
            <person name="Charron P."/>
            <person name="St-Onge C."/>
            <person name="Giorgi J."/>
            <person name="Grigoriev I.V."/>
            <person name="Roux C."/>
            <person name="Martin F.M."/>
            <person name="Corradi N."/>
        </authorList>
    </citation>
    <scope>NUCLEOTIDE SEQUENCE [LARGE SCALE GENOMIC DNA]</scope>
    <source>
        <strain evidence="2 3">C2</strain>
    </source>
</reference>
<dbReference type="Proteomes" id="UP000233469">
    <property type="component" value="Unassembled WGS sequence"/>
</dbReference>
<evidence type="ECO:0000313" key="2">
    <source>
        <dbReference type="EMBL" id="PKK71369.1"/>
    </source>
</evidence>
<accession>A0A2N1NBY5</accession>
<keyword evidence="1" id="KW-0472">Membrane</keyword>
<feature type="transmembrane region" description="Helical" evidence="1">
    <location>
        <begin position="17"/>
        <end position="42"/>
    </location>
</feature>
<evidence type="ECO:0000256" key="1">
    <source>
        <dbReference type="SAM" id="Phobius"/>
    </source>
</evidence>
<keyword evidence="1" id="KW-0812">Transmembrane</keyword>
<gene>
    <name evidence="2" type="ORF">RhiirC2_744766</name>
</gene>
<keyword evidence="1" id="KW-1133">Transmembrane helix</keyword>
<organism evidence="2 3">
    <name type="scientific">Rhizophagus irregularis</name>
    <dbReference type="NCBI Taxonomy" id="588596"/>
    <lineage>
        <taxon>Eukaryota</taxon>
        <taxon>Fungi</taxon>
        <taxon>Fungi incertae sedis</taxon>
        <taxon>Mucoromycota</taxon>
        <taxon>Glomeromycotina</taxon>
        <taxon>Glomeromycetes</taxon>
        <taxon>Glomerales</taxon>
        <taxon>Glomeraceae</taxon>
        <taxon>Rhizophagus</taxon>
    </lineage>
</organism>